<accession>A0A3N4L6C5</accession>
<dbReference type="Proteomes" id="UP000277580">
    <property type="component" value="Unassembled WGS sequence"/>
</dbReference>
<keyword evidence="5 7" id="KW-0862">Zinc</keyword>
<feature type="binding site" evidence="8">
    <location>
        <position position="282"/>
    </location>
    <ligand>
        <name>Zn(2+)</name>
        <dbReference type="ChEBI" id="CHEBI:29105"/>
    </ligand>
</feature>
<dbReference type="GO" id="GO:0046872">
    <property type="term" value="F:metal ion binding"/>
    <property type="evidence" value="ECO:0007669"/>
    <property type="project" value="UniProtKB-UniRule"/>
</dbReference>
<evidence type="ECO:0000256" key="6">
    <source>
        <dbReference type="ARBA" id="ARBA00023242"/>
    </source>
</evidence>
<keyword evidence="3 7" id="KW-0479">Metal-binding</keyword>
<dbReference type="GO" id="GO:0004521">
    <property type="term" value="F:RNA endonuclease activity"/>
    <property type="evidence" value="ECO:0007669"/>
    <property type="project" value="UniProtKB-UniRule"/>
</dbReference>
<feature type="domain" description="Nin one binding (NOB1) Zn-ribbon-like" evidence="10">
    <location>
        <begin position="257"/>
        <end position="328"/>
    </location>
</feature>
<dbReference type="GO" id="GO:0016787">
    <property type="term" value="F:hydrolase activity"/>
    <property type="evidence" value="ECO:0007669"/>
    <property type="project" value="UniProtKB-KW"/>
</dbReference>
<feature type="compositionally biased region" description="Acidic residues" evidence="9">
    <location>
        <begin position="183"/>
        <end position="193"/>
    </location>
</feature>
<dbReference type="STRING" id="1392247.A0A3N4L6C5"/>
<dbReference type="CDD" id="cd09876">
    <property type="entry name" value="PIN_Nob1-like"/>
    <property type="match status" value="1"/>
</dbReference>
<evidence type="ECO:0000256" key="2">
    <source>
        <dbReference type="ARBA" id="ARBA00022722"/>
    </source>
</evidence>
<reference evidence="12 13" key="1">
    <citation type="journal article" date="2018" name="Nat. Ecol. Evol.">
        <title>Pezizomycetes genomes reveal the molecular basis of ectomycorrhizal truffle lifestyle.</title>
        <authorList>
            <person name="Murat C."/>
            <person name="Payen T."/>
            <person name="Noel B."/>
            <person name="Kuo A."/>
            <person name="Morin E."/>
            <person name="Chen J."/>
            <person name="Kohler A."/>
            <person name="Krizsan K."/>
            <person name="Balestrini R."/>
            <person name="Da Silva C."/>
            <person name="Montanini B."/>
            <person name="Hainaut M."/>
            <person name="Levati E."/>
            <person name="Barry K.W."/>
            <person name="Belfiori B."/>
            <person name="Cichocki N."/>
            <person name="Clum A."/>
            <person name="Dockter R.B."/>
            <person name="Fauchery L."/>
            <person name="Guy J."/>
            <person name="Iotti M."/>
            <person name="Le Tacon F."/>
            <person name="Lindquist E.A."/>
            <person name="Lipzen A."/>
            <person name="Malagnac F."/>
            <person name="Mello A."/>
            <person name="Molinier V."/>
            <person name="Miyauchi S."/>
            <person name="Poulain J."/>
            <person name="Riccioni C."/>
            <person name="Rubini A."/>
            <person name="Sitrit Y."/>
            <person name="Splivallo R."/>
            <person name="Traeger S."/>
            <person name="Wang M."/>
            <person name="Zifcakova L."/>
            <person name="Wipf D."/>
            <person name="Zambonelli A."/>
            <person name="Paolocci F."/>
            <person name="Nowrousian M."/>
            <person name="Ottonello S."/>
            <person name="Baldrian P."/>
            <person name="Spatafora J.W."/>
            <person name="Henrissat B."/>
            <person name="Nagy L.G."/>
            <person name="Aury J.M."/>
            <person name="Wincker P."/>
            <person name="Grigoriev I.V."/>
            <person name="Bonfante P."/>
            <person name="Martin F.M."/>
        </authorList>
    </citation>
    <scope>NUCLEOTIDE SEQUENCE [LARGE SCALE GENOMIC DNA]</scope>
    <source>
        <strain evidence="12 13">CCBAS932</strain>
    </source>
</reference>
<feature type="binding site" evidence="8">
    <location>
        <position position="267"/>
    </location>
    <ligand>
        <name>Zn(2+)</name>
        <dbReference type="ChEBI" id="CHEBI:29105"/>
    </ligand>
</feature>
<dbReference type="GO" id="GO:0005737">
    <property type="term" value="C:cytoplasm"/>
    <property type="evidence" value="ECO:0007669"/>
    <property type="project" value="UniProtKB-ARBA"/>
</dbReference>
<keyword evidence="6 7" id="KW-0539">Nucleus</keyword>
<keyword evidence="13" id="KW-1185">Reference proteome</keyword>
<evidence type="ECO:0000256" key="4">
    <source>
        <dbReference type="ARBA" id="ARBA00022801"/>
    </source>
</evidence>
<comment type="similarity">
    <text evidence="1 7">Belongs to the NOB1 family.</text>
</comment>
<name>A0A3N4L6C5_9PEZI</name>
<dbReference type="GO" id="GO:0030490">
    <property type="term" value="P:maturation of SSU-rRNA"/>
    <property type="evidence" value="ECO:0007669"/>
    <property type="project" value="TreeGrafter"/>
</dbReference>
<protein>
    <recommendedName>
        <fullName evidence="7">20S-pre-rRNA D-site endonuclease NOB1</fullName>
    </recommendedName>
</protein>
<feature type="compositionally biased region" description="Low complexity" evidence="9">
    <location>
        <begin position="145"/>
        <end position="177"/>
    </location>
</feature>
<feature type="domain" description="Ribonuclease PIN" evidence="11">
    <location>
        <begin position="12"/>
        <end position="102"/>
    </location>
</feature>
<keyword evidence="2" id="KW-0540">Nuclease</keyword>
<dbReference type="SUPFAM" id="SSF144206">
    <property type="entry name" value="NOB1 zinc finger-like"/>
    <property type="match status" value="1"/>
</dbReference>
<evidence type="ECO:0000256" key="9">
    <source>
        <dbReference type="SAM" id="MobiDB-lite"/>
    </source>
</evidence>
<evidence type="ECO:0000256" key="3">
    <source>
        <dbReference type="ARBA" id="ARBA00022723"/>
    </source>
</evidence>
<dbReference type="OrthoDB" id="446759at2759"/>
<dbReference type="Gene3D" id="6.20.210.10">
    <property type="entry name" value="Nin one binding (NOB1), Zn-ribbon-like"/>
    <property type="match status" value="1"/>
</dbReference>
<evidence type="ECO:0000313" key="13">
    <source>
        <dbReference type="Proteomes" id="UP000277580"/>
    </source>
</evidence>
<evidence type="ECO:0000256" key="7">
    <source>
        <dbReference type="PIRNR" id="PIRNR037125"/>
    </source>
</evidence>
<feature type="region of interest" description="Disordered" evidence="9">
    <location>
        <begin position="365"/>
        <end position="404"/>
    </location>
</feature>
<feature type="region of interest" description="Disordered" evidence="9">
    <location>
        <begin position="107"/>
        <end position="196"/>
    </location>
</feature>
<evidence type="ECO:0000259" key="10">
    <source>
        <dbReference type="Pfam" id="PF08772"/>
    </source>
</evidence>
<dbReference type="AlphaFoldDB" id="A0A3N4L6C5"/>
<evidence type="ECO:0000256" key="8">
    <source>
        <dbReference type="PIRSR" id="PIRSR037125-1"/>
    </source>
</evidence>
<keyword evidence="4" id="KW-0378">Hydrolase</keyword>
<evidence type="ECO:0000256" key="1">
    <source>
        <dbReference type="ARBA" id="ARBA00005858"/>
    </source>
</evidence>
<feature type="binding site" evidence="8">
    <location>
        <position position="270"/>
    </location>
    <ligand>
        <name>Zn(2+)</name>
        <dbReference type="ChEBI" id="CHEBI:29105"/>
    </ligand>
</feature>
<feature type="compositionally biased region" description="Basic and acidic residues" evidence="9">
    <location>
        <begin position="393"/>
        <end position="404"/>
    </location>
</feature>
<dbReference type="Pfam" id="PF17146">
    <property type="entry name" value="PIN_6"/>
    <property type="match status" value="1"/>
</dbReference>
<dbReference type="InterPro" id="IPR017117">
    <property type="entry name" value="Nob1_euk"/>
</dbReference>
<dbReference type="FunFam" id="3.40.50.1010:FF:000020">
    <property type="entry name" value="20S-pre-rRNA D-site endonuclease NOB1"/>
    <property type="match status" value="1"/>
</dbReference>
<dbReference type="Pfam" id="PF08772">
    <property type="entry name" value="Zn_ribbon_NOB1"/>
    <property type="match status" value="1"/>
</dbReference>
<dbReference type="PIRSF" id="PIRSF037125">
    <property type="entry name" value="D-site_20S_pre-rRNA_nuclease"/>
    <property type="match status" value="1"/>
</dbReference>
<sequence>MATPTDPPIHALIIDAGPLIASTSTSSLLTRAQRIYTTPSVIAEIRDPATRSRLETTWLLFLQQRTPKPESVRVVAEFAKKTGDFPALSVTDVQLLALTYELECEGNGGDWRLRRTPGQRGVNGPVPGRGGKEEGVEEKEESESNEAPASEAPKPDTASAAAAPQETPQEPTATSTLPTPPSTDDDSASDSDSDSGWITATNLHSYKHSDAHTPVHSTPTKKQWPLAAALATTDYAMQNVLLQMNLHLVSPHGLHRIRTIKTWVLRCHACFKLCRDMSKQFCPTCGGATLLKTSCSTDSQGGFQVHLKRNMQWNNRGAVYSIPKTQHGSASGKGVKKNLVLREDQVEYQREVRVRARQKERDLLDPDYLPGILTGERRDAGGPMPKIGYGRKNPNERQGGRNKH</sequence>
<proteinExistence type="inferred from homology"/>
<comment type="function">
    <text evidence="7">Required for the synthesis of 40S ribosome subunits. Has a role in processing 20S pre-rRNA into the mature 18S rRNA, where it is required for cleavage at the 3' end of the mature 18S rRNA (D-site). Accompanies the 20S pre-rRNA from the nucleus to the cytoplasm.</text>
</comment>
<dbReference type="PANTHER" id="PTHR12814">
    <property type="entry name" value="RNA-BINDING PROTEIN NOB1"/>
    <property type="match status" value="1"/>
</dbReference>
<feature type="binding site" evidence="8">
    <location>
        <position position="285"/>
    </location>
    <ligand>
        <name>Zn(2+)</name>
        <dbReference type="ChEBI" id="CHEBI:29105"/>
    </ligand>
</feature>
<dbReference type="InParanoid" id="A0A3N4L6C5"/>
<dbReference type="GO" id="GO:0030688">
    <property type="term" value="C:preribosome, small subunit precursor"/>
    <property type="evidence" value="ECO:0007669"/>
    <property type="project" value="TreeGrafter"/>
</dbReference>
<feature type="compositionally biased region" description="Acidic residues" evidence="9">
    <location>
        <begin position="135"/>
        <end position="144"/>
    </location>
</feature>
<dbReference type="FunCoup" id="A0A3N4L6C5">
    <property type="interactions" value="1028"/>
</dbReference>
<gene>
    <name evidence="12" type="ORF">P167DRAFT_499779</name>
</gene>
<evidence type="ECO:0000256" key="5">
    <source>
        <dbReference type="ARBA" id="ARBA00022833"/>
    </source>
</evidence>
<dbReference type="PANTHER" id="PTHR12814:SF2">
    <property type="entry name" value="RNA-BINDING PROTEIN NOB1"/>
    <property type="match status" value="1"/>
</dbReference>
<dbReference type="Gene3D" id="3.40.50.1010">
    <property type="entry name" value="5'-nuclease"/>
    <property type="match status" value="1"/>
</dbReference>
<dbReference type="InterPro" id="IPR039907">
    <property type="entry name" value="NOB1"/>
</dbReference>
<evidence type="ECO:0000259" key="11">
    <source>
        <dbReference type="Pfam" id="PF17146"/>
    </source>
</evidence>
<dbReference type="EMBL" id="ML119107">
    <property type="protein sequence ID" value="RPB17052.1"/>
    <property type="molecule type" value="Genomic_DNA"/>
</dbReference>
<organism evidence="12 13">
    <name type="scientific">Morchella conica CCBAS932</name>
    <dbReference type="NCBI Taxonomy" id="1392247"/>
    <lineage>
        <taxon>Eukaryota</taxon>
        <taxon>Fungi</taxon>
        <taxon>Dikarya</taxon>
        <taxon>Ascomycota</taxon>
        <taxon>Pezizomycotina</taxon>
        <taxon>Pezizomycetes</taxon>
        <taxon>Pezizales</taxon>
        <taxon>Morchellaceae</taxon>
        <taxon>Morchella</taxon>
    </lineage>
</organism>
<comment type="subcellular location">
    <subcellularLocation>
        <location evidence="7">Nucleus</location>
        <location evidence="7">Nucleolus</location>
    </subcellularLocation>
</comment>
<dbReference type="InterPro" id="IPR014881">
    <property type="entry name" value="NOB1_Zn-bd"/>
</dbReference>
<evidence type="ECO:0000313" key="12">
    <source>
        <dbReference type="EMBL" id="RPB17052.1"/>
    </source>
</evidence>
<dbReference type="InterPro" id="IPR033411">
    <property type="entry name" value="Ribonuclease_PIN"/>
</dbReference>
<dbReference type="InterPro" id="IPR036283">
    <property type="entry name" value="NOB1_Zf-like_sf"/>
</dbReference>
<dbReference type="GO" id="GO:0005730">
    <property type="term" value="C:nucleolus"/>
    <property type="evidence" value="ECO:0007669"/>
    <property type="project" value="UniProtKB-SubCell"/>
</dbReference>